<keyword evidence="2" id="KW-0472">Membrane</keyword>
<keyword evidence="2" id="KW-0812">Transmembrane</keyword>
<evidence type="ECO:0000256" key="1">
    <source>
        <dbReference type="SAM" id="Coils"/>
    </source>
</evidence>
<dbReference type="InterPro" id="IPR039076">
    <property type="entry name" value="DivIC"/>
</dbReference>
<dbReference type="RefSeq" id="WP_343796760.1">
    <property type="nucleotide sequence ID" value="NZ_BAAADJ010000008.1"/>
</dbReference>
<keyword evidence="4" id="KW-1185">Reference proteome</keyword>
<dbReference type="Proteomes" id="UP001500782">
    <property type="component" value="Unassembled WGS sequence"/>
</dbReference>
<feature type="transmembrane region" description="Helical" evidence="2">
    <location>
        <begin position="39"/>
        <end position="58"/>
    </location>
</feature>
<dbReference type="EMBL" id="BAAADJ010000008">
    <property type="protein sequence ID" value="GAA0320706.1"/>
    <property type="molecule type" value="Genomic_DNA"/>
</dbReference>
<dbReference type="InterPro" id="IPR007060">
    <property type="entry name" value="FtsL/DivIC"/>
</dbReference>
<reference evidence="3 4" key="1">
    <citation type="journal article" date="2019" name="Int. J. Syst. Evol. Microbiol.">
        <title>The Global Catalogue of Microorganisms (GCM) 10K type strain sequencing project: providing services to taxonomists for standard genome sequencing and annotation.</title>
        <authorList>
            <consortium name="The Broad Institute Genomics Platform"/>
            <consortium name="The Broad Institute Genome Sequencing Center for Infectious Disease"/>
            <person name="Wu L."/>
            <person name="Ma J."/>
        </authorList>
    </citation>
    <scope>NUCLEOTIDE SEQUENCE [LARGE SCALE GENOMIC DNA]</scope>
    <source>
        <strain evidence="3 4">JCM 9731</strain>
    </source>
</reference>
<evidence type="ECO:0000256" key="2">
    <source>
        <dbReference type="SAM" id="Phobius"/>
    </source>
</evidence>
<feature type="coiled-coil region" evidence="1">
    <location>
        <begin position="64"/>
        <end position="98"/>
    </location>
</feature>
<dbReference type="PANTHER" id="PTHR40027:SF1">
    <property type="entry name" value="CELL DIVISION PROTEIN DIVIC"/>
    <property type="match status" value="1"/>
</dbReference>
<keyword evidence="2" id="KW-1133">Transmembrane helix</keyword>
<dbReference type="PANTHER" id="PTHR40027">
    <property type="entry name" value="CELL DIVISION PROTEIN DIVIC"/>
    <property type="match status" value="1"/>
</dbReference>
<evidence type="ECO:0000313" key="4">
    <source>
        <dbReference type="Proteomes" id="UP001500782"/>
    </source>
</evidence>
<evidence type="ECO:0008006" key="5">
    <source>
        <dbReference type="Google" id="ProtNLM"/>
    </source>
</evidence>
<protein>
    <recommendedName>
        <fullName evidence="5">Cell division protein DivIC</fullName>
    </recommendedName>
</protein>
<comment type="caution">
    <text evidence="3">The sequence shown here is derived from an EMBL/GenBank/DDBJ whole genome shotgun (WGS) entry which is preliminary data.</text>
</comment>
<gene>
    <name evidence="3" type="ORF">GCM10008967_09070</name>
</gene>
<proteinExistence type="predicted"/>
<organism evidence="3 4">
    <name type="scientific">Bacillus carboniphilus</name>
    <dbReference type="NCBI Taxonomy" id="86663"/>
    <lineage>
        <taxon>Bacteria</taxon>
        <taxon>Bacillati</taxon>
        <taxon>Bacillota</taxon>
        <taxon>Bacilli</taxon>
        <taxon>Bacillales</taxon>
        <taxon>Bacillaceae</taxon>
        <taxon>Bacillus</taxon>
    </lineage>
</organism>
<keyword evidence="1" id="KW-0175">Coiled coil</keyword>
<sequence>MGRRSSREKVTTIHEQYVQEKAVYSEQNATKRKYLVRRLTAFLLLATMITGYLISSLFSQASAIDEKKSKLNKLQNDLEELKEEQVVLEEQIQMLNDDEYLGQLARKYYYLSDEKEIIFALPEDEEEEEEENTSN</sequence>
<name>A0ABN0VYQ8_9BACI</name>
<dbReference type="Pfam" id="PF04977">
    <property type="entry name" value="DivIC"/>
    <property type="match status" value="1"/>
</dbReference>
<accession>A0ABN0VYQ8</accession>
<evidence type="ECO:0000313" key="3">
    <source>
        <dbReference type="EMBL" id="GAA0320706.1"/>
    </source>
</evidence>